<comment type="similarity">
    <text evidence="1">In the C-terminal section; belongs to the class-I pyridoxal-phosphate-dependent aminotransferase family.</text>
</comment>
<dbReference type="GO" id="GO:0003700">
    <property type="term" value="F:DNA-binding transcription factor activity"/>
    <property type="evidence" value="ECO:0007669"/>
    <property type="project" value="InterPro"/>
</dbReference>
<dbReference type="AlphaFoldDB" id="A0A0U3B640"/>
<gene>
    <name evidence="7" type="ORF">AT746_01835</name>
</gene>
<dbReference type="KEGG" id="lal:AT746_01835"/>
<protein>
    <recommendedName>
        <fullName evidence="6">HTH gntR-type domain-containing protein</fullName>
    </recommendedName>
</protein>
<dbReference type="PANTHER" id="PTHR46577">
    <property type="entry name" value="HTH-TYPE TRANSCRIPTIONAL REGULATORY PROTEIN GABR"/>
    <property type="match status" value="1"/>
</dbReference>
<dbReference type="InterPro" id="IPR051446">
    <property type="entry name" value="HTH_trans_reg/aminotransferase"/>
</dbReference>
<evidence type="ECO:0000313" key="7">
    <source>
        <dbReference type="EMBL" id="ALS97141.1"/>
    </source>
</evidence>
<dbReference type="PRINTS" id="PR00035">
    <property type="entry name" value="HTHGNTR"/>
</dbReference>
<organism evidence="7 8">
    <name type="scientific">Lacimicrobium alkaliphilum</name>
    <dbReference type="NCBI Taxonomy" id="1526571"/>
    <lineage>
        <taxon>Bacteria</taxon>
        <taxon>Pseudomonadati</taxon>
        <taxon>Pseudomonadota</taxon>
        <taxon>Gammaproteobacteria</taxon>
        <taxon>Alteromonadales</taxon>
        <taxon>Alteromonadaceae</taxon>
        <taxon>Lacimicrobium</taxon>
    </lineage>
</organism>
<evidence type="ECO:0000256" key="3">
    <source>
        <dbReference type="ARBA" id="ARBA00023015"/>
    </source>
</evidence>
<keyword evidence="5" id="KW-0804">Transcription</keyword>
<feature type="domain" description="HTH gntR-type" evidence="6">
    <location>
        <begin position="21"/>
        <end position="89"/>
    </location>
</feature>
<dbReference type="STRING" id="1526571.AT746_01835"/>
<dbReference type="InterPro" id="IPR036390">
    <property type="entry name" value="WH_DNA-bd_sf"/>
</dbReference>
<dbReference type="Pfam" id="PF00155">
    <property type="entry name" value="Aminotran_1_2"/>
    <property type="match status" value="1"/>
</dbReference>
<dbReference type="Pfam" id="PF00392">
    <property type="entry name" value="GntR"/>
    <property type="match status" value="1"/>
</dbReference>
<dbReference type="EMBL" id="CP013650">
    <property type="protein sequence ID" value="ALS97141.1"/>
    <property type="molecule type" value="Genomic_DNA"/>
</dbReference>
<dbReference type="SUPFAM" id="SSF53383">
    <property type="entry name" value="PLP-dependent transferases"/>
    <property type="match status" value="1"/>
</dbReference>
<evidence type="ECO:0000313" key="8">
    <source>
        <dbReference type="Proteomes" id="UP000068447"/>
    </source>
</evidence>
<keyword evidence="8" id="KW-1185">Reference proteome</keyword>
<proteinExistence type="inferred from homology"/>
<accession>A0A0U3B640</accession>
<dbReference type="Proteomes" id="UP000068447">
    <property type="component" value="Chromosome"/>
</dbReference>
<dbReference type="PROSITE" id="PS50949">
    <property type="entry name" value="HTH_GNTR"/>
    <property type="match status" value="1"/>
</dbReference>
<dbReference type="InterPro" id="IPR004839">
    <property type="entry name" value="Aminotransferase_I/II_large"/>
</dbReference>
<sequence length="486" mass="54917">MTKLTDPIFEVDLNLRGSDAGSLVETLSEQLKQAIDQGRLQPEFRLPPTRTLATRIGVSRNTVLAAYEALRSLGYLDSRRGSGTFVAARPVELKTEATNRLSLKKHLHPYWRERQPFPGHAQQARTEFDFSVGKADISDFPFAEWRRHLHRAVHKMQRVLTESIPDPQGQASLRQSISRHLSFSRALACEAEDLVVTNGVAQAVELLIRLFVRPGQTRVAIEHPGYFKTRQAFEAAGAIVVEVEVDENGMQVDAIPADVDLVCVTPSHQFPLGVALSRARRKALLRRAEAEDMLILEDDYDCDFRLGERPIDALKTQDLSQRVFYLGTFSKNMFPDVRIGYVLCPEWARTSLVAARNASDWHSPVMVQEALADFIEQGCLFRHVTRMRKRYAERDRILRQALSHFFPARITVPETYAGLHLTVLFDQHVDVQKLKQRALARGLNFFTLNELSPQSSGFNAIVLGYGCIEKQDIEPGIRLLAECMAD</sequence>
<dbReference type="SUPFAM" id="SSF46785">
    <property type="entry name" value="Winged helix' DNA-binding domain"/>
    <property type="match status" value="1"/>
</dbReference>
<reference evidence="7 8" key="1">
    <citation type="submission" date="2015-12" db="EMBL/GenBank/DDBJ databases">
        <title>Complete genome of Lacimicrobium alkaliphilum KCTC 32984.</title>
        <authorList>
            <person name="Kim S.-G."/>
            <person name="Lee Y.-J."/>
        </authorList>
    </citation>
    <scope>NUCLEOTIDE SEQUENCE [LARGE SCALE GENOMIC DNA]</scope>
    <source>
        <strain evidence="7 8">YelD216</strain>
    </source>
</reference>
<dbReference type="InterPro" id="IPR015421">
    <property type="entry name" value="PyrdxlP-dep_Trfase_major"/>
</dbReference>
<evidence type="ECO:0000259" key="6">
    <source>
        <dbReference type="PROSITE" id="PS50949"/>
    </source>
</evidence>
<dbReference type="GO" id="GO:0030170">
    <property type="term" value="F:pyridoxal phosphate binding"/>
    <property type="evidence" value="ECO:0007669"/>
    <property type="project" value="InterPro"/>
</dbReference>
<name>A0A0U3B640_9ALTE</name>
<evidence type="ECO:0000256" key="2">
    <source>
        <dbReference type="ARBA" id="ARBA00022898"/>
    </source>
</evidence>
<keyword evidence="2" id="KW-0663">Pyridoxal phosphate</keyword>
<evidence type="ECO:0000256" key="1">
    <source>
        <dbReference type="ARBA" id="ARBA00005384"/>
    </source>
</evidence>
<dbReference type="CDD" id="cd07377">
    <property type="entry name" value="WHTH_GntR"/>
    <property type="match status" value="1"/>
</dbReference>
<keyword evidence="3" id="KW-0805">Transcription regulation</keyword>
<dbReference type="Gene3D" id="1.10.10.10">
    <property type="entry name" value="Winged helix-like DNA-binding domain superfamily/Winged helix DNA-binding domain"/>
    <property type="match status" value="1"/>
</dbReference>
<dbReference type="SMART" id="SM00345">
    <property type="entry name" value="HTH_GNTR"/>
    <property type="match status" value="1"/>
</dbReference>
<dbReference type="RefSeq" id="WP_062475650.1">
    <property type="nucleotide sequence ID" value="NZ_CP013650.1"/>
</dbReference>
<dbReference type="InterPro" id="IPR000524">
    <property type="entry name" value="Tscrpt_reg_HTH_GntR"/>
</dbReference>
<dbReference type="InterPro" id="IPR015424">
    <property type="entry name" value="PyrdxlP-dep_Trfase"/>
</dbReference>
<dbReference type="GO" id="GO:0003677">
    <property type="term" value="F:DNA binding"/>
    <property type="evidence" value="ECO:0007669"/>
    <property type="project" value="UniProtKB-KW"/>
</dbReference>
<dbReference type="CDD" id="cd00609">
    <property type="entry name" value="AAT_like"/>
    <property type="match status" value="1"/>
</dbReference>
<dbReference type="Gene3D" id="3.40.640.10">
    <property type="entry name" value="Type I PLP-dependent aspartate aminotransferase-like (Major domain)"/>
    <property type="match status" value="1"/>
</dbReference>
<dbReference type="PANTHER" id="PTHR46577:SF1">
    <property type="entry name" value="HTH-TYPE TRANSCRIPTIONAL REGULATORY PROTEIN GABR"/>
    <property type="match status" value="1"/>
</dbReference>
<evidence type="ECO:0000256" key="4">
    <source>
        <dbReference type="ARBA" id="ARBA00023125"/>
    </source>
</evidence>
<dbReference type="OrthoDB" id="9808770at2"/>
<dbReference type="InterPro" id="IPR036388">
    <property type="entry name" value="WH-like_DNA-bd_sf"/>
</dbReference>
<evidence type="ECO:0000256" key="5">
    <source>
        <dbReference type="ARBA" id="ARBA00023163"/>
    </source>
</evidence>
<keyword evidence="4" id="KW-0238">DNA-binding</keyword>